<dbReference type="AlphaFoldDB" id="A0A6L9Q8Z3"/>
<evidence type="ECO:0000313" key="1">
    <source>
        <dbReference type="EMBL" id="NEA21927.1"/>
    </source>
</evidence>
<reference evidence="1 2" key="1">
    <citation type="submission" date="2020-01" db="EMBL/GenBank/DDBJ databases">
        <title>Insect and environment-associated Actinomycetes.</title>
        <authorList>
            <person name="Currrie C."/>
            <person name="Chevrette M."/>
            <person name="Carlson C."/>
            <person name="Stubbendieck R."/>
            <person name="Wendt-Pienkowski E."/>
        </authorList>
    </citation>
    <scope>NUCLEOTIDE SEQUENCE [LARGE SCALE GENOMIC DNA]</scope>
    <source>
        <strain evidence="1 2">SID10258</strain>
    </source>
</reference>
<dbReference type="Proteomes" id="UP000475532">
    <property type="component" value="Unassembled WGS sequence"/>
</dbReference>
<dbReference type="EMBL" id="JAAGLI010000144">
    <property type="protein sequence ID" value="NEA21927.1"/>
    <property type="molecule type" value="Genomic_DNA"/>
</dbReference>
<organism evidence="1 2">
    <name type="scientific">Actinomadura bangladeshensis</name>
    <dbReference type="NCBI Taxonomy" id="453573"/>
    <lineage>
        <taxon>Bacteria</taxon>
        <taxon>Bacillati</taxon>
        <taxon>Actinomycetota</taxon>
        <taxon>Actinomycetes</taxon>
        <taxon>Streptosporangiales</taxon>
        <taxon>Thermomonosporaceae</taxon>
        <taxon>Actinomadura</taxon>
    </lineage>
</organism>
<name>A0A6L9Q8Z3_9ACTN</name>
<gene>
    <name evidence="1" type="ORF">G3I70_05355</name>
</gene>
<comment type="caution">
    <text evidence="1">The sequence shown here is derived from an EMBL/GenBank/DDBJ whole genome shotgun (WGS) entry which is preliminary data.</text>
</comment>
<protein>
    <submittedName>
        <fullName evidence="1">Uncharacterized protein</fullName>
    </submittedName>
</protein>
<dbReference type="RefSeq" id="WP_163053524.1">
    <property type="nucleotide sequence ID" value="NZ_JAAGLI010000144.1"/>
</dbReference>
<proteinExistence type="predicted"/>
<accession>A0A6L9Q8Z3</accession>
<sequence>MTESQPSARLLQWTAEMAGEPVHVVRRRAGGTHATTHLLESATRGMVLLSLFTR</sequence>
<evidence type="ECO:0000313" key="2">
    <source>
        <dbReference type="Proteomes" id="UP000475532"/>
    </source>
</evidence>